<organism evidence="2 3">
    <name type="scientific">Nocardiopsis suaedae</name>
    <dbReference type="NCBI Taxonomy" id="3018444"/>
    <lineage>
        <taxon>Bacteria</taxon>
        <taxon>Bacillati</taxon>
        <taxon>Actinomycetota</taxon>
        <taxon>Actinomycetes</taxon>
        <taxon>Streptosporangiales</taxon>
        <taxon>Nocardiopsidaceae</taxon>
        <taxon>Nocardiopsis</taxon>
    </lineage>
</organism>
<dbReference type="InterPro" id="IPR007278">
    <property type="entry name" value="DUF397"/>
</dbReference>
<dbReference type="RefSeq" id="WP_270678808.1">
    <property type="nucleotide sequence ID" value="NZ_JAQFWP010000030.1"/>
</dbReference>
<reference evidence="2" key="1">
    <citation type="submission" date="2023-01" db="EMBL/GenBank/DDBJ databases">
        <title>Draft genome sequence of Nocardiopsis sp. LSu2-4 isolated from halophytes.</title>
        <authorList>
            <person name="Duangmal K."/>
            <person name="Chantavorakit T."/>
        </authorList>
    </citation>
    <scope>NUCLEOTIDE SEQUENCE</scope>
    <source>
        <strain evidence="2">LSu2-4</strain>
    </source>
</reference>
<sequence>MSIPHIWHTSSYSPNGSNCVEVRERARGADIRDTRHRAAGHLSFSPDEWRYFLRDLKRDRF</sequence>
<dbReference type="Proteomes" id="UP001165685">
    <property type="component" value="Unassembled WGS sequence"/>
</dbReference>
<evidence type="ECO:0000259" key="1">
    <source>
        <dbReference type="Pfam" id="PF04149"/>
    </source>
</evidence>
<gene>
    <name evidence="2" type="ORF">O4U47_16770</name>
</gene>
<name>A0ABT4TNA2_9ACTN</name>
<evidence type="ECO:0000313" key="2">
    <source>
        <dbReference type="EMBL" id="MDA2806167.1"/>
    </source>
</evidence>
<comment type="caution">
    <text evidence="2">The sequence shown here is derived from an EMBL/GenBank/DDBJ whole genome shotgun (WGS) entry which is preliminary data.</text>
</comment>
<dbReference type="EMBL" id="JAQFWP010000030">
    <property type="protein sequence ID" value="MDA2806167.1"/>
    <property type="molecule type" value="Genomic_DNA"/>
</dbReference>
<evidence type="ECO:0000313" key="3">
    <source>
        <dbReference type="Proteomes" id="UP001165685"/>
    </source>
</evidence>
<dbReference type="Pfam" id="PF04149">
    <property type="entry name" value="DUF397"/>
    <property type="match status" value="1"/>
</dbReference>
<keyword evidence="3" id="KW-1185">Reference proteome</keyword>
<feature type="domain" description="DUF397" evidence="1">
    <location>
        <begin position="7"/>
        <end position="57"/>
    </location>
</feature>
<accession>A0ABT4TNA2</accession>
<proteinExistence type="predicted"/>
<protein>
    <submittedName>
        <fullName evidence="2">DUF397 domain-containing protein</fullName>
    </submittedName>
</protein>